<dbReference type="AlphaFoldDB" id="A0A1G7BUT0"/>
<keyword evidence="2" id="KW-0732">Signal</keyword>
<dbReference type="InterPro" id="IPR036663">
    <property type="entry name" value="Fumarylacetoacetase_C_sf"/>
</dbReference>
<dbReference type="PANTHER" id="PTHR30143">
    <property type="entry name" value="ACID HYDRATASE"/>
    <property type="match status" value="1"/>
</dbReference>
<evidence type="ECO:0000256" key="2">
    <source>
        <dbReference type="SAM" id="SignalP"/>
    </source>
</evidence>
<keyword evidence="1" id="KW-0456">Lyase</keyword>
<dbReference type="OrthoDB" id="9792137at2"/>
<dbReference type="RefSeq" id="WP_089955743.1">
    <property type="nucleotide sequence ID" value="NZ_FNAV01000002.1"/>
</dbReference>
<reference evidence="5" key="1">
    <citation type="submission" date="2016-10" db="EMBL/GenBank/DDBJ databases">
        <authorList>
            <person name="Varghese N."/>
            <person name="Submissions S."/>
        </authorList>
    </citation>
    <scope>NUCLEOTIDE SEQUENCE [LARGE SCALE GENOMIC DNA]</scope>
    <source>
        <strain evidence="5">DSM 10146</strain>
    </source>
</reference>
<proteinExistence type="predicted"/>
<protein>
    <submittedName>
        <fullName evidence="4">2-oxo-hept-3-ene-1,7-dioate hydratase</fullName>
    </submittedName>
</protein>
<name>A0A1G7BUT0_9RHOB</name>
<feature type="signal peptide" evidence="2">
    <location>
        <begin position="1"/>
        <end position="17"/>
    </location>
</feature>
<dbReference type="Gene3D" id="3.90.850.10">
    <property type="entry name" value="Fumarylacetoacetase-like, C-terminal domain"/>
    <property type="match status" value="1"/>
</dbReference>
<dbReference type="PANTHER" id="PTHR30143:SF0">
    <property type="entry name" value="2-KETO-4-PENTENOATE HYDRATASE"/>
    <property type="match status" value="1"/>
</dbReference>
<gene>
    <name evidence="4" type="ORF">SAMN04488105_102401</name>
</gene>
<dbReference type="Proteomes" id="UP000198994">
    <property type="component" value="Unassembled WGS sequence"/>
</dbReference>
<dbReference type="InterPro" id="IPR011234">
    <property type="entry name" value="Fumarylacetoacetase-like_C"/>
</dbReference>
<keyword evidence="5" id="KW-1185">Reference proteome</keyword>
<accession>A0A1G7BUT0</accession>
<sequence>MFRIILAALLAAGTASADCAGDAEISAYVDAYLSRTPAKALGADGSLEDALCTQGKLIAALEPEMGPVVGYKVGLTSKPAQEHFGVSEPVMGVLYRDMLLEDGAEVPAGFGTVPLIEADLLLVVGDNGIREATTPDEVVAHLSALRPFIELPDLTFAEGEPVNGITLTAIGVAARLGVVGADIPVEDPAEISQALASMAVTLAAADGTTLTEAPGAAVLGHPANAVLWLMSKGVTLRAGDVVSVGSFGPLLPIAKAGDGATLTYAGLPGDPTVSVRFAD</sequence>
<evidence type="ECO:0000313" key="5">
    <source>
        <dbReference type="Proteomes" id="UP000198994"/>
    </source>
</evidence>
<organism evidence="4 5">
    <name type="scientific">Salipiger thiooxidans</name>
    <dbReference type="NCBI Taxonomy" id="282683"/>
    <lineage>
        <taxon>Bacteria</taxon>
        <taxon>Pseudomonadati</taxon>
        <taxon>Pseudomonadota</taxon>
        <taxon>Alphaproteobacteria</taxon>
        <taxon>Rhodobacterales</taxon>
        <taxon>Roseobacteraceae</taxon>
        <taxon>Salipiger</taxon>
    </lineage>
</organism>
<dbReference type="GO" id="GO:0005737">
    <property type="term" value="C:cytoplasm"/>
    <property type="evidence" value="ECO:0007669"/>
    <property type="project" value="TreeGrafter"/>
</dbReference>
<evidence type="ECO:0000259" key="3">
    <source>
        <dbReference type="Pfam" id="PF01557"/>
    </source>
</evidence>
<evidence type="ECO:0000313" key="4">
    <source>
        <dbReference type="EMBL" id="SDE30848.1"/>
    </source>
</evidence>
<dbReference type="STRING" id="282683.SAMN04488105_102401"/>
<dbReference type="GO" id="GO:0008684">
    <property type="term" value="F:2-oxopent-4-enoate hydratase activity"/>
    <property type="evidence" value="ECO:0007669"/>
    <property type="project" value="TreeGrafter"/>
</dbReference>
<evidence type="ECO:0000256" key="1">
    <source>
        <dbReference type="ARBA" id="ARBA00023239"/>
    </source>
</evidence>
<feature type="domain" description="Fumarylacetoacetase-like C-terminal" evidence="3">
    <location>
        <begin position="79"/>
        <end position="266"/>
    </location>
</feature>
<dbReference type="InterPro" id="IPR050772">
    <property type="entry name" value="Hydratase-Decarb/MhpD_sf"/>
</dbReference>
<dbReference type="Pfam" id="PF01557">
    <property type="entry name" value="FAA_hydrolase"/>
    <property type="match status" value="1"/>
</dbReference>
<dbReference type="SUPFAM" id="SSF56529">
    <property type="entry name" value="FAH"/>
    <property type="match status" value="1"/>
</dbReference>
<feature type="chain" id="PRO_5011614630" evidence="2">
    <location>
        <begin position="18"/>
        <end position="279"/>
    </location>
</feature>
<dbReference type="EMBL" id="FNAV01000002">
    <property type="protein sequence ID" value="SDE30848.1"/>
    <property type="molecule type" value="Genomic_DNA"/>
</dbReference>